<comment type="caution">
    <text evidence="1">The sequence shown here is derived from an EMBL/GenBank/DDBJ whole genome shotgun (WGS) entry which is preliminary data.</text>
</comment>
<keyword evidence="2" id="KW-1185">Reference proteome</keyword>
<protein>
    <submittedName>
        <fullName evidence="1">Uncharacterized protein</fullName>
    </submittedName>
</protein>
<organism evidence="1 2">
    <name type="scientific">Aromatoleum buckelii</name>
    <dbReference type="NCBI Taxonomy" id="200254"/>
    <lineage>
        <taxon>Bacteria</taxon>
        <taxon>Pseudomonadati</taxon>
        <taxon>Pseudomonadota</taxon>
        <taxon>Betaproteobacteria</taxon>
        <taxon>Rhodocyclales</taxon>
        <taxon>Rhodocyclaceae</taxon>
        <taxon>Aromatoleum</taxon>
    </lineage>
</organism>
<gene>
    <name evidence="1" type="ORF">GO608_02300</name>
</gene>
<dbReference type="Proteomes" id="UP000601990">
    <property type="component" value="Unassembled WGS sequence"/>
</dbReference>
<evidence type="ECO:0000313" key="1">
    <source>
        <dbReference type="EMBL" id="NMF92160.1"/>
    </source>
</evidence>
<reference evidence="1" key="1">
    <citation type="submission" date="2019-12" db="EMBL/GenBank/DDBJ databases">
        <title>Comparative genomics gives insights into the taxonomy of the Azoarcus-Aromatoleum group and reveals separate origins of nif in the plant-associated Azoarcus and non-plant-associated Aromatoleum sub-groups.</title>
        <authorList>
            <person name="Lafos M."/>
            <person name="Maluk M."/>
            <person name="Batista M."/>
            <person name="Junghare M."/>
            <person name="Carmona M."/>
            <person name="Faoro H."/>
            <person name="Cruz L.M."/>
            <person name="Battistoni F."/>
            <person name="De Souza E."/>
            <person name="Pedrosa F."/>
            <person name="Chen W.-M."/>
            <person name="Poole P.S."/>
            <person name="Dixon R.A."/>
            <person name="James E.K."/>
        </authorList>
    </citation>
    <scope>NUCLEOTIDE SEQUENCE</scope>
    <source>
        <strain evidence="1">U120</strain>
    </source>
</reference>
<name>A0ABX1N091_9RHOO</name>
<accession>A0ABX1N091</accession>
<dbReference type="EMBL" id="WTVH01000002">
    <property type="protein sequence ID" value="NMF92160.1"/>
    <property type="molecule type" value="Genomic_DNA"/>
</dbReference>
<evidence type="ECO:0000313" key="2">
    <source>
        <dbReference type="Proteomes" id="UP000601990"/>
    </source>
</evidence>
<proteinExistence type="predicted"/>
<sequence>MVSLLRPRWLPSTRRNFFGAAVQSAVGISYSRLRYRRAASRKELRQTHFRRDEIRVAGHGEKYGRKGTPVF</sequence>